<evidence type="ECO:0000313" key="3">
    <source>
        <dbReference type="Proteomes" id="UP001230317"/>
    </source>
</evidence>
<gene>
    <name evidence="2" type="ORF">QPX58_10130</name>
</gene>
<dbReference type="Pfam" id="PF01844">
    <property type="entry name" value="HNH"/>
    <property type="match status" value="1"/>
</dbReference>
<dbReference type="InterPro" id="IPR002711">
    <property type="entry name" value="HNH"/>
</dbReference>
<name>A0AAP4C0Q7_9CORY</name>
<feature type="domain" description="HNH nuclease" evidence="1">
    <location>
        <begin position="251"/>
        <end position="304"/>
    </location>
</feature>
<reference evidence="2" key="1">
    <citation type="submission" date="2023-05" db="EMBL/GenBank/DDBJ databases">
        <title>Metabolic capabilities are highly conserved among human nasal-associated Corynebacterium species in pangenomic analyses.</title>
        <authorList>
            <person name="Tran T.H."/>
            <person name="Roberts A.Q."/>
            <person name="Escapa I.F."/>
            <person name="Gao W."/>
            <person name="Conlan S."/>
            <person name="Kong H."/>
            <person name="Segre J.A."/>
            <person name="Kelly M.S."/>
            <person name="Lemon K.P."/>
        </authorList>
    </citation>
    <scope>NUCLEOTIDE SEQUENCE</scope>
    <source>
        <strain evidence="2">KPL2618</strain>
    </source>
</reference>
<dbReference type="GO" id="GO:0003676">
    <property type="term" value="F:nucleic acid binding"/>
    <property type="evidence" value="ECO:0007669"/>
    <property type="project" value="InterPro"/>
</dbReference>
<keyword evidence="2" id="KW-0378">Hydrolase</keyword>
<proteinExistence type="predicted"/>
<dbReference type="CDD" id="cd00085">
    <property type="entry name" value="HNHc"/>
    <property type="match status" value="1"/>
</dbReference>
<dbReference type="SMART" id="SM00507">
    <property type="entry name" value="HNHc"/>
    <property type="match status" value="1"/>
</dbReference>
<dbReference type="EMBL" id="JASNVU010000014">
    <property type="protein sequence ID" value="MDK4335762.1"/>
    <property type="molecule type" value="Genomic_DNA"/>
</dbReference>
<dbReference type="Gene3D" id="1.10.30.50">
    <property type="match status" value="1"/>
</dbReference>
<organism evidence="2 3">
    <name type="scientific">Corynebacterium accolens</name>
    <dbReference type="NCBI Taxonomy" id="38284"/>
    <lineage>
        <taxon>Bacteria</taxon>
        <taxon>Bacillati</taxon>
        <taxon>Actinomycetota</taxon>
        <taxon>Actinomycetes</taxon>
        <taxon>Mycobacteriales</taxon>
        <taxon>Corynebacteriaceae</taxon>
        <taxon>Corynebacterium</taxon>
    </lineage>
</organism>
<dbReference type="AlphaFoldDB" id="A0AAP4C0Q7"/>
<dbReference type="InterPro" id="IPR003615">
    <property type="entry name" value="HNH_nuc"/>
</dbReference>
<dbReference type="RefSeq" id="WP_237791722.1">
    <property type="nucleotide sequence ID" value="NZ_JAHWQZ010000002.1"/>
</dbReference>
<sequence length="332" mass="36637">MTALENYLAAMAPGMDIVAGCAGLSEDDLRAHGAPEHTARELILLKEAYCGNTKFTGRRRRAMDGARRNGHSIVALSIIEKYARKMPTLFDAWLLREQLCTTNAGTADLEKLAKSKLPAKKKKVKPGVRIIRRKNAPWTLAIDARSSLIADLHAALKKSDKEPLEAVEQTFFGGGTAVKTTVMTNVLVNLDDYVRIINGDGEEIQLQMTNGATLTGAEYLERAVKERGLITLISPYEGAVNLYRTERFANAKQRLMAAAENPICPWPRCNRPADECQIHHLEPWLHGGLTNIGNLSTACAYHNGVNDDDPNAPPLRGHLVRRNGTIRWEPPD</sequence>
<accession>A0AAP4C0Q7</accession>
<protein>
    <submittedName>
        <fullName evidence="2">HNH endonuclease signature motif containing protein</fullName>
    </submittedName>
</protein>
<dbReference type="GO" id="GO:0008270">
    <property type="term" value="F:zinc ion binding"/>
    <property type="evidence" value="ECO:0007669"/>
    <property type="project" value="InterPro"/>
</dbReference>
<dbReference type="Proteomes" id="UP001230317">
    <property type="component" value="Unassembled WGS sequence"/>
</dbReference>
<evidence type="ECO:0000259" key="1">
    <source>
        <dbReference type="SMART" id="SM00507"/>
    </source>
</evidence>
<dbReference type="GO" id="GO:0004519">
    <property type="term" value="F:endonuclease activity"/>
    <property type="evidence" value="ECO:0007669"/>
    <property type="project" value="UniProtKB-KW"/>
</dbReference>
<keyword evidence="2" id="KW-0540">Nuclease</keyword>
<evidence type="ECO:0000313" key="2">
    <source>
        <dbReference type="EMBL" id="MDK4335762.1"/>
    </source>
</evidence>
<comment type="caution">
    <text evidence="2">The sequence shown here is derived from an EMBL/GenBank/DDBJ whole genome shotgun (WGS) entry which is preliminary data.</text>
</comment>
<keyword evidence="2" id="KW-0255">Endonuclease</keyword>